<gene>
    <name evidence="2" type="ORF">HF854_06710</name>
</gene>
<dbReference type="RefSeq" id="WP_168935604.1">
    <property type="nucleotide sequence ID" value="NZ_JABAFY010000020.1"/>
</dbReference>
<dbReference type="AlphaFoldDB" id="A0A848CIX0"/>
<comment type="caution">
    <text evidence="2">The sequence shown here is derived from an EMBL/GenBank/DDBJ whole genome shotgun (WGS) entry which is preliminary data.</text>
</comment>
<protein>
    <submittedName>
        <fullName evidence="2">MucR family transcriptional regulator</fullName>
    </submittedName>
</protein>
<evidence type="ECO:0000313" key="2">
    <source>
        <dbReference type="EMBL" id="NME52223.1"/>
    </source>
</evidence>
<dbReference type="InterPro" id="IPR008807">
    <property type="entry name" value="ROS_MUCR"/>
</dbReference>
<sequence>MALDDKDIFAAIFAKHGNQPIEYVMAEYEKAKRLNMEIEKRLMEQADPIAPVKPVAAPVKQVALIPEIEKKPVPQKKQYTQADLKFAPATAITDKSITCCLCGKQALTLTARHLAHHEISVEDYKKLCGYEPTQKLMAREYLAKMTDNARRAQEARAAKRMEKEGQEG</sequence>
<name>A0A848CIX0_9BACT</name>
<dbReference type="GO" id="GO:0003677">
    <property type="term" value="F:DNA binding"/>
    <property type="evidence" value="ECO:0007669"/>
    <property type="project" value="InterPro"/>
</dbReference>
<dbReference type="GO" id="GO:0006355">
    <property type="term" value="P:regulation of DNA-templated transcription"/>
    <property type="evidence" value="ECO:0007669"/>
    <property type="project" value="InterPro"/>
</dbReference>
<evidence type="ECO:0000313" key="3">
    <source>
        <dbReference type="Proteomes" id="UP000522333"/>
    </source>
</evidence>
<dbReference type="Pfam" id="PF05443">
    <property type="entry name" value="ROS_MUCR"/>
    <property type="match status" value="1"/>
</dbReference>
<comment type="similarity">
    <text evidence="1">Belongs to the ros/MucR family.</text>
</comment>
<accession>A0A848CIX0</accession>
<dbReference type="Proteomes" id="UP000522333">
    <property type="component" value="Unassembled WGS sequence"/>
</dbReference>
<dbReference type="Gene3D" id="1.10.10.1550">
    <property type="entry name" value="ROS/MUCR transcriptional regulator protein"/>
    <property type="match status" value="1"/>
</dbReference>
<dbReference type="InterPro" id="IPR041920">
    <property type="entry name" value="ROS/MUCR_sf"/>
</dbReference>
<reference evidence="2 3" key="1">
    <citation type="submission" date="2020-04" db="EMBL/GenBank/DDBJ databases">
        <authorList>
            <person name="Hitch T.C.A."/>
            <person name="Wylensek D."/>
            <person name="Clavel T."/>
        </authorList>
    </citation>
    <scope>NUCLEOTIDE SEQUENCE [LARGE SCALE GENOMIC DNA]</scope>
    <source>
        <strain evidence="2 3">PG-251-APC-1</strain>
    </source>
</reference>
<dbReference type="EMBL" id="JABAFY010000020">
    <property type="protein sequence ID" value="NME52223.1"/>
    <property type="molecule type" value="Genomic_DNA"/>
</dbReference>
<proteinExistence type="inferred from homology"/>
<organism evidence="2 3">
    <name type="scientific">Desulfovibrio piger</name>
    <dbReference type="NCBI Taxonomy" id="901"/>
    <lineage>
        <taxon>Bacteria</taxon>
        <taxon>Pseudomonadati</taxon>
        <taxon>Thermodesulfobacteriota</taxon>
        <taxon>Desulfovibrionia</taxon>
        <taxon>Desulfovibrionales</taxon>
        <taxon>Desulfovibrionaceae</taxon>
        <taxon>Desulfovibrio</taxon>
    </lineage>
</organism>
<evidence type="ECO:0000256" key="1">
    <source>
        <dbReference type="ARBA" id="ARBA00007031"/>
    </source>
</evidence>
<dbReference type="GO" id="GO:0008270">
    <property type="term" value="F:zinc ion binding"/>
    <property type="evidence" value="ECO:0007669"/>
    <property type="project" value="InterPro"/>
</dbReference>